<evidence type="ECO:0000313" key="1">
    <source>
        <dbReference type="EMBL" id="PKA61968.1"/>
    </source>
</evidence>
<dbReference type="Gene3D" id="3.80.10.10">
    <property type="entry name" value="Ribonuclease Inhibitor"/>
    <property type="match status" value="1"/>
</dbReference>
<dbReference type="PANTHER" id="PTHR38926:SF5">
    <property type="entry name" value="F-BOX AND LEUCINE-RICH REPEAT PROTEIN 6"/>
    <property type="match status" value="1"/>
</dbReference>
<accession>A0A2I0B2F3</accession>
<proteinExistence type="predicted"/>
<dbReference type="EMBL" id="KZ451922">
    <property type="protein sequence ID" value="PKA61968.1"/>
    <property type="molecule type" value="Genomic_DNA"/>
</dbReference>
<protein>
    <submittedName>
        <fullName evidence="1">F-box/LRR-repeat protein</fullName>
    </submittedName>
</protein>
<dbReference type="Proteomes" id="UP000236161">
    <property type="component" value="Unassembled WGS sequence"/>
</dbReference>
<dbReference type="InterPro" id="IPR036047">
    <property type="entry name" value="F-box-like_dom_sf"/>
</dbReference>
<evidence type="ECO:0000313" key="2">
    <source>
        <dbReference type="Proteomes" id="UP000236161"/>
    </source>
</evidence>
<dbReference type="Gene3D" id="1.20.1280.50">
    <property type="match status" value="1"/>
</dbReference>
<dbReference type="STRING" id="1088818.A0A2I0B2F3"/>
<organism evidence="1 2">
    <name type="scientific">Apostasia shenzhenica</name>
    <dbReference type="NCBI Taxonomy" id="1088818"/>
    <lineage>
        <taxon>Eukaryota</taxon>
        <taxon>Viridiplantae</taxon>
        <taxon>Streptophyta</taxon>
        <taxon>Embryophyta</taxon>
        <taxon>Tracheophyta</taxon>
        <taxon>Spermatophyta</taxon>
        <taxon>Magnoliopsida</taxon>
        <taxon>Liliopsida</taxon>
        <taxon>Asparagales</taxon>
        <taxon>Orchidaceae</taxon>
        <taxon>Apostasioideae</taxon>
        <taxon>Apostasia</taxon>
    </lineage>
</organism>
<reference evidence="1 2" key="1">
    <citation type="journal article" date="2017" name="Nature">
        <title>The Apostasia genome and the evolution of orchids.</title>
        <authorList>
            <person name="Zhang G.Q."/>
            <person name="Liu K.W."/>
            <person name="Li Z."/>
            <person name="Lohaus R."/>
            <person name="Hsiao Y.Y."/>
            <person name="Niu S.C."/>
            <person name="Wang J.Y."/>
            <person name="Lin Y.C."/>
            <person name="Xu Q."/>
            <person name="Chen L.J."/>
            <person name="Yoshida K."/>
            <person name="Fujiwara S."/>
            <person name="Wang Z.W."/>
            <person name="Zhang Y.Q."/>
            <person name="Mitsuda N."/>
            <person name="Wang M."/>
            <person name="Liu G.H."/>
            <person name="Pecoraro L."/>
            <person name="Huang H.X."/>
            <person name="Xiao X.J."/>
            <person name="Lin M."/>
            <person name="Wu X.Y."/>
            <person name="Wu W.L."/>
            <person name="Chen Y.Y."/>
            <person name="Chang S.B."/>
            <person name="Sakamoto S."/>
            <person name="Ohme-Takagi M."/>
            <person name="Yagi M."/>
            <person name="Zeng S.J."/>
            <person name="Shen C.Y."/>
            <person name="Yeh C.M."/>
            <person name="Luo Y.B."/>
            <person name="Tsai W.C."/>
            <person name="Van de Peer Y."/>
            <person name="Liu Z.J."/>
        </authorList>
    </citation>
    <scope>NUCLEOTIDE SEQUENCE [LARGE SCALE GENOMIC DNA]</scope>
    <source>
        <strain evidence="2">cv. Shenzhen</strain>
        <tissue evidence="1">Stem</tissue>
    </source>
</reference>
<keyword evidence="2" id="KW-1185">Reference proteome</keyword>
<name>A0A2I0B2F3_9ASPA</name>
<sequence>MEGGRGGRRRRRWEAMEVDCLVNVFARLGLDDLTLSVPFVCKSWLAAALDPLCWKKLDFRRLELLPWSHFPKSFTLHYSLPFFSFTYLLRFAVCRSCDSATELRFPLKTTSVEDLIFASNKCPNLKSVALPVLSPDEEEQIPNLIRSWKNLERLQMEIKPSNFSELLKSISRHCRRFSELRVSGSIREEDAMAIVGFLPRLKKVDLSRSYLPKAELMIILNGCRKLGEVIVENCVGFHGGDGEILAMASEIKEFRDKGSKLCYVHELHRDDSLGFHGYAL</sequence>
<dbReference type="SUPFAM" id="SSF52047">
    <property type="entry name" value="RNI-like"/>
    <property type="match status" value="1"/>
</dbReference>
<dbReference type="AlphaFoldDB" id="A0A2I0B2F3"/>
<dbReference type="SUPFAM" id="SSF81383">
    <property type="entry name" value="F-box domain"/>
    <property type="match status" value="1"/>
</dbReference>
<dbReference type="OrthoDB" id="1929062at2759"/>
<gene>
    <name evidence="1" type="ORF">AXF42_Ash019174</name>
</gene>
<dbReference type="InterPro" id="IPR032675">
    <property type="entry name" value="LRR_dom_sf"/>
</dbReference>
<dbReference type="PANTHER" id="PTHR38926">
    <property type="entry name" value="F-BOX DOMAIN CONTAINING PROTEIN, EXPRESSED"/>
    <property type="match status" value="1"/>
</dbReference>